<dbReference type="SUPFAM" id="SSF143100">
    <property type="entry name" value="TTHA1013/TTHA0281-like"/>
    <property type="match status" value="1"/>
</dbReference>
<keyword evidence="2" id="KW-1185">Reference proteome</keyword>
<dbReference type="AlphaFoldDB" id="A0A662ZDQ0"/>
<dbReference type="RefSeq" id="WP_074841523.1">
    <property type="nucleotide sequence ID" value="NZ_CP047056.1"/>
</dbReference>
<accession>A0A662ZDQ0</accession>
<dbReference type="EMBL" id="FOSF01000064">
    <property type="protein sequence ID" value="SFK38268.1"/>
    <property type="molecule type" value="Genomic_DNA"/>
</dbReference>
<protein>
    <submittedName>
        <fullName evidence="1">Antitoxin HicB</fullName>
    </submittedName>
</protein>
<reference evidence="1 2" key="1">
    <citation type="submission" date="2016-10" db="EMBL/GenBank/DDBJ databases">
        <authorList>
            <person name="Varghese N."/>
            <person name="Submissions S."/>
        </authorList>
    </citation>
    <scope>NUCLEOTIDE SEQUENCE [LARGE SCALE GENOMIC DNA]</scope>
    <source>
        <strain evidence="1 2">22B</strain>
    </source>
</reference>
<dbReference type="GO" id="GO:0003677">
    <property type="term" value="F:DNA binding"/>
    <property type="evidence" value="ECO:0007669"/>
    <property type="project" value="InterPro"/>
</dbReference>
<organism evidence="1 2">
    <name type="scientific">Succinivibrio dextrinosolvens</name>
    <dbReference type="NCBI Taxonomy" id="83771"/>
    <lineage>
        <taxon>Bacteria</taxon>
        <taxon>Pseudomonadati</taxon>
        <taxon>Pseudomonadota</taxon>
        <taxon>Gammaproteobacteria</taxon>
        <taxon>Aeromonadales</taxon>
        <taxon>Succinivibrionaceae</taxon>
        <taxon>Succinivibrio</taxon>
    </lineage>
</organism>
<evidence type="ECO:0000313" key="2">
    <source>
        <dbReference type="Proteomes" id="UP000243374"/>
    </source>
</evidence>
<dbReference type="InterPro" id="IPR035069">
    <property type="entry name" value="TTHA1013/TTHA0281-like"/>
</dbReference>
<dbReference type="Gene3D" id="3.30.160.250">
    <property type="match status" value="1"/>
</dbReference>
<dbReference type="Proteomes" id="UP000243374">
    <property type="component" value="Unassembled WGS sequence"/>
</dbReference>
<dbReference type="OrthoDB" id="5772151at2"/>
<gene>
    <name evidence="1" type="ORF">SAMN04487865_10646</name>
</gene>
<proteinExistence type="predicted"/>
<evidence type="ECO:0000313" key="1">
    <source>
        <dbReference type="EMBL" id="SFK38268.1"/>
    </source>
</evidence>
<sequence length="141" mass="15688">MFLRDYPAELTPNGEGGFVVTFPDVPEAITEIMDESELEETATDCLVTAVDFYIEDHRPFPSPSKKKKNQVIIQLPVSISAKILLLNTMIANNIRPVDLARRMGINPQEVNRIIDTGHTTKIDTIAKALSVLGKNLQLSIR</sequence>
<name>A0A662ZDQ0_9GAMM</name>
<dbReference type="InterPro" id="IPR010982">
    <property type="entry name" value="Lambda_DNA-bd_dom_sf"/>
</dbReference>
<dbReference type="SUPFAM" id="SSF47413">
    <property type="entry name" value="lambda repressor-like DNA-binding domains"/>
    <property type="match status" value="1"/>
</dbReference>